<dbReference type="EMBL" id="JAIWQS010000177">
    <property type="protein sequence ID" value="KAJ8747390.1"/>
    <property type="molecule type" value="Genomic_DNA"/>
</dbReference>
<proteinExistence type="predicted"/>
<feature type="region of interest" description="Disordered" evidence="1">
    <location>
        <begin position="39"/>
        <end position="59"/>
    </location>
</feature>
<name>A0AAV8S5R9_9ROSI</name>
<comment type="caution">
    <text evidence="2">The sequence shown here is derived from an EMBL/GenBank/DDBJ whole genome shotgun (WGS) entry which is preliminary data.</text>
</comment>
<dbReference type="Proteomes" id="UP001159364">
    <property type="component" value="Unassembled WGS sequence"/>
</dbReference>
<accession>A0AAV8S5R9</accession>
<reference evidence="2 3" key="1">
    <citation type="submission" date="2021-09" db="EMBL/GenBank/DDBJ databases">
        <title>Genomic insights and catalytic innovation underlie evolution of tropane alkaloids biosynthesis.</title>
        <authorList>
            <person name="Wang Y.-J."/>
            <person name="Tian T."/>
            <person name="Huang J.-P."/>
            <person name="Huang S.-X."/>
        </authorList>
    </citation>
    <scope>NUCLEOTIDE SEQUENCE [LARGE SCALE GENOMIC DNA]</scope>
    <source>
        <strain evidence="2">KIB-2018</strain>
        <tissue evidence="2">Leaf</tissue>
    </source>
</reference>
<protein>
    <submittedName>
        <fullName evidence="2">Uncharacterized protein</fullName>
    </submittedName>
</protein>
<sequence>MTNQKASIHQMNNIAGARTSTNPVLVTIYEESPAKTDPICKYKPGPLSRNPSNTGKRGYDRRSRLLAYARELREAAVQQLQCPENNARPKSRKWRFSRATKRIRSSFLRIFLRKERQWNYEPIESEEHSEVDQSYSPKWINRTNKEDCRNKSSNFCKKLKSLVRELSCGSCSATRRDG</sequence>
<dbReference type="AlphaFoldDB" id="A0AAV8S5R9"/>
<organism evidence="2 3">
    <name type="scientific">Erythroxylum novogranatense</name>
    <dbReference type="NCBI Taxonomy" id="1862640"/>
    <lineage>
        <taxon>Eukaryota</taxon>
        <taxon>Viridiplantae</taxon>
        <taxon>Streptophyta</taxon>
        <taxon>Embryophyta</taxon>
        <taxon>Tracheophyta</taxon>
        <taxon>Spermatophyta</taxon>
        <taxon>Magnoliopsida</taxon>
        <taxon>eudicotyledons</taxon>
        <taxon>Gunneridae</taxon>
        <taxon>Pentapetalae</taxon>
        <taxon>rosids</taxon>
        <taxon>fabids</taxon>
        <taxon>Malpighiales</taxon>
        <taxon>Erythroxylaceae</taxon>
        <taxon>Erythroxylum</taxon>
    </lineage>
</organism>
<evidence type="ECO:0000256" key="1">
    <source>
        <dbReference type="SAM" id="MobiDB-lite"/>
    </source>
</evidence>
<gene>
    <name evidence="2" type="ORF">K2173_013092</name>
</gene>
<evidence type="ECO:0000313" key="2">
    <source>
        <dbReference type="EMBL" id="KAJ8747390.1"/>
    </source>
</evidence>
<keyword evidence="3" id="KW-1185">Reference proteome</keyword>
<evidence type="ECO:0000313" key="3">
    <source>
        <dbReference type="Proteomes" id="UP001159364"/>
    </source>
</evidence>